<feature type="transmembrane region" description="Helical" evidence="8">
    <location>
        <begin position="358"/>
        <end position="374"/>
    </location>
</feature>
<dbReference type="InterPro" id="IPR050297">
    <property type="entry name" value="LipidA_mod_glycosyltrf_83"/>
</dbReference>
<evidence type="ECO:0000256" key="2">
    <source>
        <dbReference type="ARBA" id="ARBA00022475"/>
    </source>
</evidence>
<feature type="transmembrane region" description="Helical" evidence="8">
    <location>
        <begin position="296"/>
        <end position="315"/>
    </location>
</feature>
<evidence type="ECO:0000256" key="3">
    <source>
        <dbReference type="ARBA" id="ARBA00022676"/>
    </source>
</evidence>
<feature type="transmembrane region" description="Helical" evidence="8">
    <location>
        <begin position="386"/>
        <end position="406"/>
    </location>
</feature>
<dbReference type="AlphaFoldDB" id="A0A923LD24"/>
<dbReference type="PANTHER" id="PTHR33908">
    <property type="entry name" value="MANNOSYLTRANSFERASE YKCB-RELATED"/>
    <property type="match status" value="1"/>
</dbReference>
<evidence type="ECO:0000256" key="4">
    <source>
        <dbReference type="ARBA" id="ARBA00022679"/>
    </source>
</evidence>
<keyword evidence="6 8" id="KW-1133">Transmembrane helix</keyword>
<keyword evidence="4" id="KW-0808">Transferase</keyword>
<keyword evidence="3" id="KW-0328">Glycosyltransferase</keyword>
<dbReference type="RefSeq" id="WP_186872377.1">
    <property type="nucleotide sequence ID" value="NZ_JACOOR010000006.1"/>
</dbReference>
<dbReference type="EMBL" id="JACOOR010000006">
    <property type="protein sequence ID" value="MBC5660390.1"/>
    <property type="molecule type" value="Genomic_DNA"/>
</dbReference>
<feature type="transmembrane region" description="Helical" evidence="8">
    <location>
        <begin position="148"/>
        <end position="166"/>
    </location>
</feature>
<name>A0A923LD24_9FIRM</name>
<evidence type="ECO:0000259" key="9">
    <source>
        <dbReference type="Pfam" id="PF13231"/>
    </source>
</evidence>
<sequence length="517" mass="58589">MDKRRKLEGREGVLYLILFALALFVRVYKLGILPYGLHVDEAGMAYDAWSLANWGLDRYYKFYPVYFLNYGSGQSVLYGYCCALLMKFFEPGMVLYRIPAVVFGMLTWLFGSLLIRENIGRKEGLIGAALLAVCPFFVLTSRMGLDCYLFSGAAAVSLYLLTRAIRAEKKSRVLLLYLLSGISFGICLYTYILSWLVLPLFLAMTFLYLFWIHRTSLPKMICLGIPLGILAAPLLLMLAINTFDLPEIATAYITIPKLLGYRGAEVSFRDAINNIPSLVQAFFFYDDWRYNSVPTWFSMYPVSVPFAIAGMVQGGRETLEAVRKKKWSVTALAFFWLTAQIGMGLLIELPNVNKMNGVYFILVYFTVLGIKKCWNGLKSAKGKRIFAVCVGGLYVLFAAGFVKYYFTDYTEDTTPLSLFGDTYADILEEWAPVIGDKPVYVDCGYAYYALGEGLSPMEFQLVEQGDKERGQIHFDADTSSIDEDGFYLLFRSESFTEQLLEDGFKMEHAGKFKLLYK</sequence>
<dbReference type="PANTHER" id="PTHR33908:SF11">
    <property type="entry name" value="MEMBRANE PROTEIN"/>
    <property type="match status" value="1"/>
</dbReference>
<dbReference type="Proteomes" id="UP000649345">
    <property type="component" value="Unassembled WGS sequence"/>
</dbReference>
<feature type="transmembrane region" description="Helical" evidence="8">
    <location>
        <begin position="197"/>
        <end position="213"/>
    </location>
</feature>
<evidence type="ECO:0000256" key="6">
    <source>
        <dbReference type="ARBA" id="ARBA00022989"/>
    </source>
</evidence>
<keyword evidence="2" id="KW-1003">Cell membrane</keyword>
<keyword evidence="7 8" id="KW-0472">Membrane</keyword>
<feature type="domain" description="Glycosyltransferase RgtA/B/C/D-like" evidence="9">
    <location>
        <begin position="77"/>
        <end position="223"/>
    </location>
</feature>
<dbReference type="InterPro" id="IPR038731">
    <property type="entry name" value="RgtA/B/C-like"/>
</dbReference>
<dbReference type="GO" id="GO:0009103">
    <property type="term" value="P:lipopolysaccharide biosynthetic process"/>
    <property type="evidence" value="ECO:0007669"/>
    <property type="project" value="UniProtKB-ARBA"/>
</dbReference>
<evidence type="ECO:0000313" key="10">
    <source>
        <dbReference type="EMBL" id="MBC5660390.1"/>
    </source>
</evidence>
<feature type="transmembrane region" description="Helical" evidence="8">
    <location>
        <begin position="220"/>
        <end position="240"/>
    </location>
</feature>
<evidence type="ECO:0000256" key="5">
    <source>
        <dbReference type="ARBA" id="ARBA00022692"/>
    </source>
</evidence>
<dbReference type="Pfam" id="PF13231">
    <property type="entry name" value="PMT_2"/>
    <property type="match status" value="1"/>
</dbReference>
<comment type="caution">
    <text evidence="10">The sequence shown here is derived from an EMBL/GenBank/DDBJ whole genome shotgun (WGS) entry which is preliminary data.</text>
</comment>
<comment type="subcellular location">
    <subcellularLocation>
        <location evidence="1">Cell membrane</location>
        <topology evidence="1">Multi-pass membrane protein</topology>
    </subcellularLocation>
</comment>
<organism evidence="10 11">
    <name type="scientific">Anaerosacchariphilus hominis</name>
    <dbReference type="NCBI Taxonomy" id="2763017"/>
    <lineage>
        <taxon>Bacteria</taxon>
        <taxon>Bacillati</taxon>
        <taxon>Bacillota</taxon>
        <taxon>Clostridia</taxon>
        <taxon>Lachnospirales</taxon>
        <taxon>Lachnospiraceae</taxon>
        <taxon>Anaerosacchariphilus</taxon>
    </lineage>
</organism>
<accession>A0A923LD24</accession>
<proteinExistence type="predicted"/>
<evidence type="ECO:0000256" key="7">
    <source>
        <dbReference type="ARBA" id="ARBA00023136"/>
    </source>
</evidence>
<evidence type="ECO:0000256" key="8">
    <source>
        <dbReference type="SAM" id="Phobius"/>
    </source>
</evidence>
<feature type="transmembrane region" description="Helical" evidence="8">
    <location>
        <begin position="12"/>
        <end position="28"/>
    </location>
</feature>
<feature type="transmembrane region" description="Helical" evidence="8">
    <location>
        <begin position="173"/>
        <end position="191"/>
    </location>
</feature>
<keyword evidence="5 8" id="KW-0812">Transmembrane</keyword>
<keyword evidence="11" id="KW-1185">Reference proteome</keyword>
<gene>
    <name evidence="10" type="ORF">H8S44_11475</name>
</gene>
<protein>
    <submittedName>
        <fullName evidence="10">Glycosyltransferase family 39 protein</fullName>
    </submittedName>
</protein>
<reference evidence="10" key="1">
    <citation type="submission" date="2020-08" db="EMBL/GenBank/DDBJ databases">
        <title>Genome public.</title>
        <authorList>
            <person name="Liu C."/>
            <person name="Sun Q."/>
        </authorList>
    </citation>
    <scope>NUCLEOTIDE SEQUENCE</scope>
    <source>
        <strain evidence="10">NSJ-68</strain>
    </source>
</reference>
<dbReference type="GO" id="GO:0005886">
    <property type="term" value="C:plasma membrane"/>
    <property type="evidence" value="ECO:0007669"/>
    <property type="project" value="UniProtKB-SubCell"/>
</dbReference>
<dbReference type="GO" id="GO:0016763">
    <property type="term" value="F:pentosyltransferase activity"/>
    <property type="evidence" value="ECO:0007669"/>
    <property type="project" value="TreeGrafter"/>
</dbReference>
<feature type="transmembrane region" description="Helical" evidence="8">
    <location>
        <begin position="327"/>
        <end position="346"/>
    </location>
</feature>
<feature type="transmembrane region" description="Helical" evidence="8">
    <location>
        <begin position="94"/>
        <end position="115"/>
    </location>
</feature>
<evidence type="ECO:0000256" key="1">
    <source>
        <dbReference type="ARBA" id="ARBA00004651"/>
    </source>
</evidence>
<evidence type="ECO:0000313" key="11">
    <source>
        <dbReference type="Proteomes" id="UP000649345"/>
    </source>
</evidence>